<name>A0A6L2NPI0_TANCI</name>
<evidence type="ECO:0000313" key="1">
    <source>
        <dbReference type="EMBL" id="GEU88056.1"/>
    </source>
</evidence>
<dbReference type="EMBL" id="BKCJ010009664">
    <property type="protein sequence ID" value="GEU88056.1"/>
    <property type="molecule type" value="Genomic_DNA"/>
</dbReference>
<comment type="caution">
    <text evidence="1">The sequence shown here is derived from an EMBL/GenBank/DDBJ whole genome shotgun (WGS) entry which is preliminary data.</text>
</comment>
<sequence>MDRGTCNTSTIAHDDVISTMLDKVISNILNRVPLHRVLLGGTNACKRFNTVMPCLKTLHLWRVDFASSITTLNVFQLIFGSPNFKNIKIETAYKDKSPPTSLDFSEEDFAAMGQLQLQSHNDEIGKLTFALKLLRLHRASPVAEILL</sequence>
<gene>
    <name evidence="1" type="ORF">Tci_060034</name>
</gene>
<proteinExistence type="predicted"/>
<protein>
    <submittedName>
        <fullName evidence="1">FBD domain, leucine-rich repeat domain, L domain-like protein</fullName>
    </submittedName>
</protein>
<dbReference type="AlphaFoldDB" id="A0A6L2NPI0"/>
<reference evidence="1" key="1">
    <citation type="journal article" date="2019" name="Sci. Rep.">
        <title>Draft genome of Tanacetum cinerariifolium, the natural source of mosquito coil.</title>
        <authorList>
            <person name="Yamashiro T."/>
            <person name="Shiraishi A."/>
            <person name="Satake H."/>
            <person name="Nakayama K."/>
        </authorList>
    </citation>
    <scope>NUCLEOTIDE SEQUENCE</scope>
</reference>
<accession>A0A6L2NPI0</accession>
<organism evidence="1">
    <name type="scientific">Tanacetum cinerariifolium</name>
    <name type="common">Dalmatian daisy</name>
    <name type="synonym">Chrysanthemum cinerariifolium</name>
    <dbReference type="NCBI Taxonomy" id="118510"/>
    <lineage>
        <taxon>Eukaryota</taxon>
        <taxon>Viridiplantae</taxon>
        <taxon>Streptophyta</taxon>
        <taxon>Embryophyta</taxon>
        <taxon>Tracheophyta</taxon>
        <taxon>Spermatophyta</taxon>
        <taxon>Magnoliopsida</taxon>
        <taxon>eudicotyledons</taxon>
        <taxon>Gunneridae</taxon>
        <taxon>Pentapetalae</taxon>
        <taxon>asterids</taxon>
        <taxon>campanulids</taxon>
        <taxon>Asterales</taxon>
        <taxon>Asteraceae</taxon>
        <taxon>Asteroideae</taxon>
        <taxon>Anthemideae</taxon>
        <taxon>Anthemidinae</taxon>
        <taxon>Tanacetum</taxon>
    </lineage>
</organism>